<dbReference type="AlphaFoldDB" id="A0A853C4F1"/>
<dbReference type="EMBL" id="JACCFP010000001">
    <property type="protein sequence ID" value="NYJ01173.1"/>
    <property type="molecule type" value="Genomic_DNA"/>
</dbReference>
<dbReference type="InterPro" id="IPR034660">
    <property type="entry name" value="DinB/YfiT-like"/>
</dbReference>
<dbReference type="InterPro" id="IPR007061">
    <property type="entry name" value="MST-like"/>
</dbReference>
<sequence length="164" mass="18408">MITDHPRYTGSERETLGDLLSSNRAEILGLLEGLTEEQARRRLVPSLTTLLGLVKHASFAERVWFHVRLANRTRAEVGVPTQIDDSFRLDDSDTIASISAEFRQVCAESDRIAAAYDLDHVARDERRGGVSLRWMYAHMIEELARHAGHGDILREQILAADQSG</sequence>
<keyword evidence="2" id="KW-1185">Reference proteome</keyword>
<dbReference type="Gene3D" id="1.20.120.450">
    <property type="entry name" value="dinb family like domain"/>
    <property type="match status" value="1"/>
</dbReference>
<evidence type="ECO:0008006" key="3">
    <source>
        <dbReference type="Google" id="ProtNLM"/>
    </source>
</evidence>
<protein>
    <recommendedName>
        <fullName evidence="3">DinB family protein</fullName>
    </recommendedName>
</protein>
<evidence type="ECO:0000313" key="2">
    <source>
        <dbReference type="Proteomes" id="UP000530424"/>
    </source>
</evidence>
<dbReference type="Proteomes" id="UP000530424">
    <property type="component" value="Unassembled WGS sequence"/>
</dbReference>
<dbReference type="SUPFAM" id="SSF109854">
    <property type="entry name" value="DinB/YfiT-like putative metalloenzymes"/>
    <property type="match status" value="1"/>
</dbReference>
<dbReference type="Pfam" id="PF04978">
    <property type="entry name" value="MST"/>
    <property type="match status" value="1"/>
</dbReference>
<accession>A0A853C4F1</accession>
<gene>
    <name evidence="1" type="ORF">HNR19_001871</name>
</gene>
<name>A0A853C4F1_9ACTN</name>
<proteinExistence type="predicted"/>
<evidence type="ECO:0000313" key="1">
    <source>
        <dbReference type="EMBL" id="NYJ01173.1"/>
    </source>
</evidence>
<organism evidence="1 2">
    <name type="scientific">Nocardioides thalensis</name>
    <dbReference type="NCBI Taxonomy" id="1914755"/>
    <lineage>
        <taxon>Bacteria</taxon>
        <taxon>Bacillati</taxon>
        <taxon>Actinomycetota</taxon>
        <taxon>Actinomycetes</taxon>
        <taxon>Propionibacteriales</taxon>
        <taxon>Nocardioidaceae</taxon>
        <taxon>Nocardioides</taxon>
    </lineage>
</organism>
<comment type="caution">
    <text evidence="1">The sequence shown here is derived from an EMBL/GenBank/DDBJ whole genome shotgun (WGS) entry which is preliminary data.</text>
</comment>
<reference evidence="1 2" key="1">
    <citation type="submission" date="2020-07" db="EMBL/GenBank/DDBJ databases">
        <title>Sequencing the genomes of 1000 actinobacteria strains.</title>
        <authorList>
            <person name="Klenk H.-P."/>
        </authorList>
    </citation>
    <scope>NUCLEOTIDE SEQUENCE [LARGE SCALE GENOMIC DNA]</scope>
    <source>
        <strain evidence="1 2">DSM 103833</strain>
    </source>
</reference>
<dbReference type="RefSeq" id="WP_343047125.1">
    <property type="nucleotide sequence ID" value="NZ_JACCFP010000001.1"/>
</dbReference>